<feature type="coiled-coil region" evidence="1">
    <location>
        <begin position="372"/>
        <end position="444"/>
    </location>
</feature>
<keyword evidence="1" id="KW-0175">Coiled coil</keyword>
<evidence type="ECO:0000256" key="1">
    <source>
        <dbReference type="SAM" id="Coils"/>
    </source>
</evidence>
<dbReference type="EMBL" id="JAFCMP010000157">
    <property type="protein sequence ID" value="KAG5184672.1"/>
    <property type="molecule type" value="Genomic_DNA"/>
</dbReference>
<feature type="region of interest" description="Disordered" evidence="2">
    <location>
        <begin position="75"/>
        <end position="98"/>
    </location>
</feature>
<feature type="coiled-coil region" evidence="1">
    <location>
        <begin position="571"/>
        <end position="638"/>
    </location>
</feature>
<feature type="coiled-coil region" evidence="1">
    <location>
        <begin position="810"/>
        <end position="844"/>
    </location>
</feature>
<proteinExistence type="predicted"/>
<organism evidence="3 4">
    <name type="scientific">Tribonema minus</name>
    <dbReference type="NCBI Taxonomy" id="303371"/>
    <lineage>
        <taxon>Eukaryota</taxon>
        <taxon>Sar</taxon>
        <taxon>Stramenopiles</taxon>
        <taxon>Ochrophyta</taxon>
        <taxon>PX clade</taxon>
        <taxon>Xanthophyceae</taxon>
        <taxon>Tribonematales</taxon>
        <taxon>Tribonemataceae</taxon>
        <taxon>Tribonema</taxon>
    </lineage>
</organism>
<feature type="coiled-coil region" evidence="1">
    <location>
        <begin position="697"/>
        <end position="734"/>
    </location>
</feature>
<feature type="compositionally biased region" description="Polar residues" evidence="2">
    <location>
        <begin position="288"/>
        <end position="299"/>
    </location>
</feature>
<feature type="region of interest" description="Disordered" evidence="2">
    <location>
        <begin position="288"/>
        <end position="320"/>
    </location>
</feature>
<evidence type="ECO:0000256" key="2">
    <source>
        <dbReference type="SAM" id="MobiDB-lite"/>
    </source>
</evidence>
<protein>
    <submittedName>
        <fullName evidence="3">Uncharacterized protein</fullName>
    </submittedName>
</protein>
<evidence type="ECO:0000313" key="4">
    <source>
        <dbReference type="Proteomes" id="UP000664859"/>
    </source>
</evidence>
<sequence>MALVPWGLTTTERFPACKDEGIPGPGSYDVQEVGAKKKGCGGAIALSLSCHLKKEQLDELRQGVEHANLKRGVSLDGADSTSVSAEKSSGNSKRASLIQRPTRKRRYRFVKRGAFVTSTTAAISNEGCSRLIFSLPATAQTSSNSTNDDACAPLLRRRLDKKCRELERHLEVPGGTAALRTERDALRQQLLEQRKALDSSEKAASELRKAAGQGKVALEDVSSRLADAVACAEAAEVQVETLKGQVAALQLSLQDMQANTDELSAESSEFWQRERARADELQQELNNLSADEQQQNNSRALREAAELDRKRLQEHSDQCSRENAALKQSLAESDKEMAQLHVSCAAETIAHAQTSSQLQDARAEAKCASAIALQLEVEVERARQQVREAEAALARQLHELEVGTAAVEESHKLKLELEAATCEAERLSAANAQLSARLGDAESAAARLSAAAAADTAQLADELKGAREELEWAAAAHSEIADQLHDVKCKLEAEVEVRERADAAARRVTLQLCACQASGMLQGSVPPLSPPPPPLHNRSQEVLKTRFASVTVAQAALKVATAAQAAAETATDAAMRDCAALESDNESLQKEKAQLAATAECLRLDQVQLVAANESLQLEQLQLASANEKLRSEAAKQQHSVDALHELVRVQEEVVAITKQDKSDLAQEHSKLLAKAEHFQLSHAAAVHKQEWLHLQVKALKKDREQLKGEVAAARNQQADSAQLQQQCSTAEAALGVAVELMRAHEVRHGCGLSAAAAELTQRAAERAAAAEAQVTRLGSRKAAEAREGHATLTLTVAELAQHWENKENRANAEKDLVAQQQRVASLRRELQEARAVAAAAMTSPMVDQLQLLARDMDMAKRVLLKAGLLQPHASATSAAGKKKAFANALKPSNIVAPTISTIAKRTVKKSMLNAAALSMVSDTSSPEGEGTIWSQRGALWARQSTATNSNSATIFNSN</sequence>
<dbReference type="AlphaFoldDB" id="A0A835Z2Y8"/>
<accession>A0A835Z2Y8</accession>
<gene>
    <name evidence="3" type="ORF">JKP88DRAFT_244669</name>
</gene>
<evidence type="ECO:0000313" key="3">
    <source>
        <dbReference type="EMBL" id="KAG5184672.1"/>
    </source>
</evidence>
<feature type="compositionally biased region" description="Polar residues" evidence="2">
    <location>
        <begin position="79"/>
        <end position="94"/>
    </location>
</feature>
<name>A0A835Z2Y8_9STRA</name>
<comment type="caution">
    <text evidence="3">The sequence shown here is derived from an EMBL/GenBank/DDBJ whole genome shotgun (WGS) entry which is preliminary data.</text>
</comment>
<keyword evidence="4" id="KW-1185">Reference proteome</keyword>
<reference evidence="3" key="1">
    <citation type="submission" date="2021-02" db="EMBL/GenBank/DDBJ databases">
        <title>First Annotated Genome of the Yellow-green Alga Tribonema minus.</title>
        <authorList>
            <person name="Mahan K.M."/>
        </authorList>
    </citation>
    <scope>NUCLEOTIDE SEQUENCE</scope>
    <source>
        <strain evidence="3">UTEX B ZZ1240</strain>
    </source>
</reference>
<feature type="compositionally biased region" description="Basic and acidic residues" evidence="2">
    <location>
        <begin position="300"/>
        <end position="320"/>
    </location>
</feature>
<dbReference type="Proteomes" id="UP000664859">
    <property type="component" value="Unassembled WGS sequence"/>
</dbReference>